<keyword evidence="6" id="KW-1185">Reference proteome</keyword>
<sequence length="347" mass="36083">MDDDQRPWSVHDGCFFTEHVRRAAGQYAPNEKTRAANADANANGGTQGRPARAARRADLSAAQIVRSQWLIDGVAPSVERGACDKSAHGGSIFWALRDKSTRARLASTAAVTSADQPDDDQQLVGRCGECSARRRLVPREALDDQPRAPPGRSCALCGAPPPGRGCALCGAPAPPSLSAAANAGNLCAVRAWLWLGGSPDAAAEGRTLLHLAAARDHAALALLLISAGASLEATQSQGCTPLALAALAGAEAVLRVLLRAGADPNTSTSHGISALALASHRGHFACARHLCNAGARNDVRDMRGQPAMHYAKSPAAMMLLRRNQKAAKEAAKEAAKAAKAASWVWAK</sequence>
<dbReference type="PaxDb" id="2903-EOD36144"/>
<keyword evidence="2 3" id="KW-0040">ANK repeat</keyword>
<dbReference type="GeneID" id="17281484"/>
<reference evidence="6" key="1">
    <citation type="journal article" date="2013" name="Nature">
        <title>Pan genome of the phytoplankton Emiliania underpins its global distribution.</title>
        <authorList>
            <person name="Read B.A."/>
            <person name="Kegel J."/>
            <person name="Klute M.J."/>
            <person name="Kuo A."/>
            <person name="Lefebvre S.C."/>
            <person name="Maumus F."/>
            <person name="Mayer C."/>
            <person name="Miller J."/>
            <person name="Monier A."/>
            <person name="Salamov A."/>
            <person name="Young J."/>
            <person name="Aguilar M."/>
            <person name="Claverie J.M."/>
            <person name="Frickenhaus S."/>
            <person name="Gonzalez K."/>
            <person name="Herman E.K."/>
            <person name="Lin Y.C."/>
            <person name="Napier J."/>
            <person name="Ogata H."/>
            <person name="Sarno A.F."/>
            <person name="Shmutz J."/>
            <person name="Schroeder D."/>
            <person name="de Vargas C."/>
            <person name="Verret F."/>
            <person name="von Dassow P."/>
            <person name="Valentin K."/>
            <person name="Van de Peer Y."/>
            <person name="Wheeler G."/>
            <person name="Dacks J.B."/>
            <person name="Delwiche C.F."/>
            <person name="Dyhrman S.T."/>
            <person name="Glockner G."/>
            <person name="John U."/>
            <person name="Richards T."/>
            <person name="Worden A.Z."/>
            <person name="Zhang X."/>
            <person name="Grigoriev I.V."/>
            <person name="Allen A.E."/>
            <person name="Bidle K."/>
            <person name="Borodovsky M."/>
            <person name="Bowler C."/>
            <person name="Brownlee C."/>
            <person name="Cock J.M."/>
            <person name="Elias M."/>
            <person name="Gladyshev V.N."/>
            <person name="Groth M."/>
            <person name="Guda C."/>
            <person name="Hadaegh A."/>
            <person name="Iglesias-Rodriguez M.D."/>
            <person name="Jenkins J."/>
            <person name="Jones B.M."/>
            <person name="Lawson T."/>
            <person name="Leese F."/>
            <person name="Lindquist E."/>
            <person name="Lobanov A."/>
            <person name="Lomsadze A."/>
            <person name="Malik S.B."/>
            <person name="Marsh M.E."/>
            <person name="Mackinder L."/>
            <person name="Mock T."/>
            <person name="Mueller-Roeber B."/>
            <person name="Pagarete A."/>
            <person name="Parker M."/>
            <person name="Probert I."/>
            <person name="Quesneville H."/>
            <person name="Raines C."/>
            <person name="Rensing S.A."/>
            <person name="Riano-Pachon D.M."/>
            <person name="Richier S."/>
            <person name="Rokitta S."/>
            <person name="Shiraiwa Y."/>
            <person name="Soanes D.M."/>
            <person name="van der Giezen M."/>
            <person name="Wahlund T.M."/>
            <person name="Williams B."/>
            <person name="Wilson W."/>
            <person name="Wolfe G."/>
            <person name="Wurch L.L."/>
        </authorList>
    </citation>
    <scope>NUCLEOTIDE SEQUENCE</scope>
</reference>
<feature type="region of interest" description="Disordered" evidence="4">
    <location>
        <begin position="28"/>
        <end position="53"/>
    </location>
</feature>
<dbReference type="KEGG" id="ehx:EMIHUDRAFT_226717"/>
<evidence type="ECO:0000313" key="5">
    <source>
        <dbReference type="EnsemblProtists" id="EOD36144"/>
    </source>
</evidence>
<dbReference type="PANTHER" id="PTHR24161:SF85">
    <property type="entry name" value="PALMITOYLTRANSFERASE HIP14"/>
    <property type="match status" value="1"/>
</dbReference>
<keyword evidence="1" id="KW-0677">Repeat</keyword>
<dbReference type="eggNOG" id="KOG4177">
    <property type="taxonomic scope" value="Eukaryota"/>
</dbReference>
<dbReference type="PROSITE" id="PS50088">
    <property type="entry name" value="ANK_REPEAT"/>
    <property type="match status" value="3"/>
</dbReference>
<evidence type="ECO:0000313" key="6">
    <source>
        <dbReference type="Proteomes" id="UP000013827"/>
    </source>
</evidence>
<dbReference type="PROSITE" id="PS50297">
    <property type="entry name" value="ANK_REP_REGION"/>
    <property type="match status" value="2"/>
</dbReference>
<proteinExistence type="predicted"/>
<dbReference type="Gene3D" id="1.25.40.20">
    <property type="entry name" value="Ankyrin repeat-containing domain"/>
    <property type="match status" value="1"/>
</dbReference>
<name>A0A0D3KK59_EMIH1</name>
<evidence type="ECO:0000256" key="1">
    <source>
        <dbReference type="ARBA" id="ARBA00022737"/>
    </source>
</evidence>
<evidence type="ECO:0000256" key="2">
    <source>
        <dbReference type="ARBA" id="ARBA00023043"/>
    </source>
</evidence>
<dbReference type="InterPro" id="IPR002110">
    <property type="entry name" value="Ankyrin_rpt"/>
</dbReference>
<dbReference type="PRINTS" id="PR01415">
    <property type="entry name" value="ANKYRIN"/>
</dbReference>
<dbReference type="EnsemblProtists" id="EOD36144">
    <property type="protein sequence ID" value="EOD36144"/>
    <property type="gene ID" value="EMIHUDRAFT_226717"/>
</dbReference>
<dbReference type="Proteomes" id="UP000013827">
    <property type="component" value="Unassembled WGS sequence"/>
</dbReference>
<evidence type="ECO:0000256" key="4">
    <source>
        <dbReference type="SAM" id="MobiDB-lite"/>
    </source>
</evidence>
<reference evidence="5" key="2">
    <citation type="submission" date="2024-10" db="UniProtKB">
        <authorList>
            <consortium name="EnsemblProtists"/>
        </authorList>
    </citation>
    <scope>IDENTIFICATION</scope>
</reference>
<dbReference type="InterPro" id="IPR036770">
    <property type="entry name" value="Ankyrin_rpt-contain_sf"/>
</dbReference>
<dbReference type="RefSeq" id="XP_005788573.1">
    <property type="nucleotide sequence ID" value="XM_005788516.1"/>
</dbReference>
<evidence type="ECO:0000256" key="3">
    <source>
        <dbReference type="PROSITE-ProRule" id="PRU00023"/>
    </source>
</evidence>
<dbReference type="HOGENOM" id="CLU_800325_0_0_1"/>
<dbReference type="SMART" id="SM00248">
    <property type="entry name" value="ANK"/>
    <property type="match status" value="3"/>
</dbReference>
<dbReference type="SUPFAM" id="SSF48403">
    <property type="entry name" value="Ankyrin repeat"/>
    <property type="match status" value="1"/>
</dbReference>
<feature type="repeat" description="ANK" evidence="3">
    <location>
        <begin position="204"/>
        <end position="236"/>
    </location>
</feature>
<dbReference type="Pfam" id="PF12796">
    <property type="entry name" value="Ank_2"/>
    <property type="match status" value="1"/>
</dbReference>
<organism evidence="5 6">
    <name type="scientific">Emiliania huxleyi (strain CCMP1516)</name>
    <dbReference type="NCBI Taxonomy" id="280463"/>
    <lineage>
        <taxon>Eukaryota</taxon>
        <taxon>Haptista</taxon>
        <taxon>Haptophyta</taxon>
        <taxon>Prymnesiophyceae</taxon>
        <taxon>Isochrysidales</taxon>
        <taxon>Noelaerhabdaceae</taxon>
        <taxon>Emiliania</taxon>
    </lineage>
</organism>
<protein>
    <submittedName>
        <fullName evidence="5">Uncharacterized protein</fullName>
    </submittedName>
</protein>
<dbReference type="STRING" id="2903.R1FRR5"/>
<dbReference type="AlphaFoldDB" id="A0A0D3KK59"/>
<feature type="repeat" description="ANK" evidence="3">
    <location>
        <begin position="237"/>
        <end position="269"/>
    </location>
</feature>
<dbReference type="PANTHER" id="PTHR24161">
    <property type="entry name" value="ANK_REP_REGION DOMAIN-CONTAINING PROTEIN-RELATED"/>
    <property type="match status" value="1"/>
</dbReference>
<feature type="repeat" description="ANK" evidence="3">
    <location>
        <begin position="270"/>
        <end position="302"/>
    </location>
</feature>
<accession>A0A0D3KK59</accession>